<keyword evidence="1" id="KW-0812">Transmembrane</keyword>
<sequence length="186" mass="22023">MIDNILVILMAVGLIALCFIVVPASFIFHKKKKGLFLNKRYICSWNKSYEAYEIHCFVRYVIWRSSSTDYKADRKEAVEILKQRYPDNKIIAITAMLQYHYENELRLVGIPIHYSFLKRISVFANNIFSIFLNVSNWFHVRKTGEWQILHLVNRAWITPPKCYVIHSPSNKLTSLRSQNPLRRKTQ</sequence>
<accession>A0ABX0JED8</accession>
<feature type="transmembrane region" description="Helical" evidence="1">
    <location>
        <begin position="6"/>
        <end position="28"/>
    </location>
</feature>
<gene>
    <name evidence="2" type="ORF">G9U52_34280</name>
</gene>
<dbReference type="Proteomes" id="UP001165962">
    <property type="component" value="Unassembled WGS sequence"/>
</dbReference>
<keyword evidence="1" id="KW-1133">Transmembrane helix</keyword>
<dbReference type="RefSeq" id="WP_166156471.1">
    <property type="nucleotide sequence ID" value="NZ_JAAOIW010000022.1"/>
</dbReference>
<protein>
    <recommendedName>
        <fullName evidence="4">DUF2953 domain-containing protein</fullName>
    </recommendedName>
</protein>
<evidence type="ECO:0008006" key="4">
    <source>
        <dbReference type="Google" id="ProtNLM"/>
    </source>
</evidence>
<comment type="caution">
    <text evidence="2">The sequence shown here is derived from an EMBL/GenBank/DDBJ whole genome shotgun (WGS) entry which is preliminary data.</text>
</comment>
<reference evidence="2" key="1">
    <citation type="submission" date="2020-03" db="EMBL/GenBank/DDBJ databases">
        <title>Draft sequencing of Paenibacilllus sp. S3N08.</title>
        <authorList>
            <person name="Kim D.-U."/>
        </authorList>
    </citation>
    <scope>NUCLEOTIDE SEQUENCE</scope>
    <source>
        <strain evidence="2">S3N08</strain>
    </source>
</reference>
<keyword evidence="1" id="KW-0472">Membrane</keyword>
<evidence type="ECO:0000313" key="2">
    <source>
        <dbReference type="EMBL" id="NHN34814.1"/>
    </source>
</evidence>
<keyword evidence="3" id="KW-1185">Reference proteome</keyword>
<evidence type="ECO:0000256" key="1">
    <source>
        <dbReference type="SAM" id="Phobius"/>
    </source>
</evidence>
<evidence type="ECO:0000313" key="3">
    <source>
        <dbReference type="Proteomes" id="UP001165962"/>
    </source>
</evidence>
<proteinExistence type="predicted"/>
<organism evidence="2 3">
    <name type="scientific">Paenibacillus agricola</name>
    <dbReference type="NCBI Taxonomy" id="2716264"/>
    <lineage>
        <taxon>Bacteria</taxon>
        <taxon>Bacillati</taxon>
        <taxon>Bacillota</taxon>
        <taxon>Bacilli</taxon>
        <taxon>Bacillales</taxon>
        <taxon>Paenibacillaceae</taxon>
        <taxon>Paenibacillus</taxon>
    </lineage>
</organism>
<name>A0ABX0JED8_9BACL</name>
<dbReference type="EMBL" id="JAAOIW010000022">
    <property type="protein sequence ID" value="NHN34814.1"/>
    <property type="molecule type" value="Genomic_DNA"/>
</dbReference>